<keyword evidence="2" id="KW-0687">Ribonucleoprotein</keyword>
<protein>
    <submittedName>
        <fullName evidence="2">60S ribosomal protein L35a-4</fullName>
    </submittedName>
</protein>
<name>A0AAX6IM30_IRIPA</name>
<gene>
    <name evidence="2" type="ORF">M6B38_112955</name>
</gene>
<evidence type="ECO:0000313" key="2">
    <source>
        <dbReference type="EMBL" id="KAJ6853844.1"/>
    </source>
</evidence>
<dbReference type="GO" id="GO:0005840">
    <property type="term" value="C:ribosome"/>
    <property type="evidence" value="ECO:0007669"/>
    <property type="project" value="UniProtKB-KW"/>
</dbReference>
<feature type="compositionally biased region" description="Basic and acidic residues" evidence="1">
    <location>
        <begin position="22"/>
        <end position="36"/>
    </location>
</feature>
<feature type="region of interest" description="Disordered" evidence="1">
    <location>
        <begin position="22"/>
        <end position="41"/>
    </location>
</feature>
<reference evidence="2" key="1">
    <citation type="journal article" date="2023" name="GigaByte">
        <title>Genome assembly of the bearded iris, Iris pallida Lam.</title>
        <authorList>
            <person name="Bruccoleri R.E."/>
            <person name="Oakeley E.J."/>
            <person name="Faust A.M.E."/>
            <person name="Altorfer M."/>
            <person name="Dessus-Babus S."/>
            <person name="Burckhardt D."/>
            <person name="Oertli M."/>
            <person name="Naumann U."/>
            <person name="Petersen F."/>
            <person name="Wong J."/>
        </authorList>
    </citation>
    <scope>NUCLEOTIDE SEQUENCE</scope>
    <source>
        <strain evidence="2">GSM-AAB239-AS_SAM_17_03QT</strain>
    </source>
</reference>
<dbReference type="EMBL" id="JANAVB010000381">
    <property type="protein sequence ID" value="KAJ6853844.1"/>
    <property type="molecule type" value="Genomic_DNA"/>
</dbReference>
<reference evidence="2" key="2">
    <citation type="submission" date="2023-04" db="EMBL/GenBank/DDBJ databases">
        <authorList>
            <person name="Bruccoleri R.E."/>
            <person name="Oakeley E.J."/>
            <person name="Faust A.-M."/>
            <person name="Dessus-Babus S."/>
            <person name="Altorfer M."/>
            <person name="Burckhardt D."/>
            <person name="Oertli M."/>
            <person name="Naumann U."/>
            <person name="Petersen F."/>
            <person name="Wong J."/>
        </authorList>
    </citation>
    <scope>NUCLEOTIDE SEQUENCE</scope>
    <source>
        <strain evidence="2">GSM-AAB239-AS_SAM_17_03QT</strain>
        <tissue evidence="2">Leaf</tissue>
    </source>
</reference>
<dbReference type="InterPro" id="IPR038661">
    <property type="entry name" value="Ribosomal_eL33_sf"/>
</dbReference>
<evidence type="ECO:0000313" key="3">
    <source>
        <dbReference type="Proteomes" id="UP001140949"/>
    </source>
</evidence>
<dbReference type="Gene3D" id="2.40.10.190">
    <property type="entry name" value="translation elongation factor selb, chain A, domain 4"/>
    <property type="match status" value="1"/>
</dbReference>
<keyword evidence="3" id="KW-1185">Reference proteome</keyword>
<keyword evidence="2" id="KW-0689">Ribosomal protein</keyword>
<comment type="caution">
    <text evidence="2">The sequence shown here is derived from an EMBL/GenBank/DDBJ whole genome shotgun (WGS) entry which is preliminary data.</text>
</comment>
<proteinExistence type="predicted"/>
<accession>A0AAX6IM30</accession>
<dbReference type="Proteomes" id="UP001140949">
    <property type="component" value="Unassembled WGS sequence"/>
</dbReference>
<evidence type="ECO:0000256" key="1">
    <source>
        <dbReference type="SAM" id="MobiDB-lite"/>
    </source>
</evidence>
<organism evidence="2 3">
    <name type="scientific">Iris pallida</name>
    <name type="common">Sweet iris</name>
    <dbReference type="NCBI Taxonomy" id="29817"/>
    <lineage>
        <taxon>Eukaryota</taxon>
        <taxon>Viridiplantae</taxon>
        <taxon>Streptophyta</taxon>
        <taxon>Embryophyta</taxon>
        <taxon>Tracheophyta</taxon>
        <taxon>Spermatophyta</taxon>
        <taxon>Magnoliopsida</taxon>
        <taxon>Liliopsida</taxon>
        <taxon>Asparagales</taxon>
        <taxon>Iridaceae</taxon>
        <taxon>Iridoideae</taxon>
        <taxon>Irideae</taxon>
        <taxon>Iris</taxon>
    </lineage>
</organism>
<dbReference type="AlphaFoldDB" id="A0AAX6IM30"/>
<sequence>MRSIVRPQNDSRIQEIEVEPVREHVAGANRGGEHEGGGGMVRRQAHDVRLQGKMKKDGSHYRCIWGKVSRPTDQRRRRAKFKSNLPQNPWELKLGFFMYPSNI</sequence>